<feature type="region of interest" description="Disordered" evidence="1">
    <location>
        <begin position="96"/>
        <end position="149"/>
    </location>
</feature>
<keyword evidence="2" id="KW-0472">Membrane</keyword>
<proteinExistence type="predicted"/>
<sequence length="275" mass="30310">MISGIFNASFLFSIAIIIAAVGGLYLYFNRKFLEQNHKMQSMLGLVSTMAEEMQYFRSKITNQSLDNNGANTVQIIPNFLGGNEINDNGLIAVSDSEVDDSGSEVDDSGSEVDDSEVDDSEVDDSEGDDSESDLEDDSGSEDDDSDLEVDDLEVLDVDDLENDNLDVSRKIIKIDLGIDTNDEVNFNIESEDVETEATTETKTINLDLESQGLEDMDLSLKSISIDGENVTTNKTKDDYKKMSLNKLREVVMEKGLIPDSSKLKKNELLKLLGAE</sequence>
<evidence type="ECO:0008006" key="4">
    <source>
        <dbReference type="Google" id="ProtNLM"/>
    </source>
</evidence>
<evidence type="ECO:0000313" key="3">
    <source>
        <dbReference type="EMBL" id="QHT88683.1"/>
    </source>
</evidence>
<accession>A0A6C0I9E3</accession>
<reference evidence="3" key="1">
    <citation type="journal article" date="2020" name="Nature">
        <title>Giant virus diversity and host interactions through global metagenomics.</title>
        <authorList>
            <person name="Schulz F."/>
            <person name="Roux S."/>
            <person name="Paez-Espino D."/>
            <person name="Jungbluth S."/>
            <person name="Walsh D.A."/>
            <person name="Denef V.J."/>
            <person name="McMahon K.D."/>
            <person name="Konstantinidis K.T."/>
            <person name="Eloe-Fadrosh E.A."/>
            <person name="Kyrpides N.C."/>
            <person name="Woyke T."/>
        </authorList>
    </citation>
    <scope>NUCLEOTIDE SEQUENCE</scope>
    <source>
        <strain evidence="3">GVMAG-M-3300023184-51</strain>
    </source>
</reference>
<evidence type="ECO:0000256" key="2">
    <source>
        <dbReference type="SAM" id="Phobius"/>
    </source>
</evidence>
<feature type="transmembrane region" description="Helical" evidence="2">
    <location>
        <begin position="6"/>
        <end position="28"/>
    </location>
</feature>
<dbReference type="EMBL" id="MN740121">
    <property type="protein sequence ID" value="QHT88683.1"/>
    <property type="molecule type" value="Genomic_DNA"/>
</dbReference>
<organism evidence="3">
    <name type="scientific">viral metagenome</name>
    <dbReference type="NCBI Taxonomy" id="1070528"/>
    <lineage>
        <taxon>unclassified sequences</taxon>
        <taxon>metagenomes</taxon>
        <taxon>organismal metagenomes</taxon>
    </lineage>
</organism>
<name>A0A6C0I9E3_9ZZZZ</name>
<dbReference type="AlphaFoldDB" id="A0A6C0I9E3"/>
<evidence type="ECO:0000256" key="1">
    <source>
        <dbReference type="SAM" id="MobiDB-lite"/>
    </source>
</evidence>
<protein>
    <recommendedName>
        <fullName evidence="4">Rho termination factor N-terminal domain-containing protein</fullName>
    </recommendedName>
</protein>
<keyword evidence="2" id="KW-0812">Transmembrane</keyword>
<keyword evidence="2" id="KW-1133">Transmembrane helix</keyword>